<dbReference type="EMBL" id="JARRAF010000008">
    <property type="protein sequence ID" value="MDK2124169.1"/>
    <property type="molecule type" value="Genomic_DNA"/>
</dbReference>
<sequence>MRELTIETVKPGMQLINRRQLHKIVPLSPKTIYNLEKRGDFPQRIALTSRNVAWVLSEVEEWINQRQASGAKANRPGVTPHVRA</sequence>
<organism evidence="1 2">
    <name type="scientific">Parachitinimonas caeni</name>
    <dbReference type="NCBI Taxonomy" id="3031301"/>
    <lineage>
        <taxon>Bacteria</taxon>
        <taxon>Pseudomonadati</taxon>
        <taxon>Pseudomonadota</taxon>
        <taxon>Betaproteobacteria</taxon>
        <taxon>Neisseriales</taxon>
        <taxon>Chitinibacteraceae</taxon>
        <taxon>Parachitinimonas</taxon>
    </lineage>
</organism>
<dbReference type="Pfam" id="PF05930">
    <property type="entry name" value="Phage_AlpA"/>
    <property type="match status" value="1"/>
</dbReference>
<dbReference type="SUPFAM" id="SSF46955">
    <property type="entry name" value="Putative DNA-binding domain"/>
    <property type="match status" value="1"/>
</dbReference>
<reference evidence="1" key="1">
    <citation type="submission" date="2023-03" db="EMBL/GenBank/DDBJ databases">
        <title>Chitinimonas shenzhenensis gen. nov., sp. nov., a novel member of family Burkholderiaceae isolated from activated sludge collected in Shen Zhen, China.</title>
        <authorList>
            <person name="Wang X."/>
        </authorList>
    </citation>
    <scope>NUCLEOTIDE SEQUENCE</scope>
    <source>
        <strain evidence="1">DQS-5</strain>
    </source>
</reference>
<comment type="caution">
    <text evidence="1">The sequence shown here is derived from an EMBL/GenBank/DDBJ whole genome shotgun (WGS) entry which is preliminary data.</text>
</comment>
<protein>
    <submittedName>
        <fullName evidence="1">AlpA family phage regulatory protein</fullName>
    </submittedName>
</protein>
<dbReference type="InterPro" id="IPR009061">
    <property type="entry name" value="DNA-bd_dom_put_sf"/>
</dbReference>
<evidence type="ECO:0000313" key="2">
    <source>
        <dbReference type="Proteomes" id="UP001172778"/>
    </source>
</evidence>
<dbReference type="InterPro" id="IPR010260">
    <property type="entry name" value="AlpA"/>
</dbReference>
<proteinExistence type="predicted"/>
<accession>A0ABT7DW07</accession>
<name>A0ABT7DW07_9NEIS</name>
<dbReference type="Gene3D" id="1.10.238.160">
    <property type="match status" value="1"/>
</dbReference>
<keyword evidence="2" id="KW-1185">Reference proteome</keyword>
<dbReference type="RefSeq" id="WP_284100479.1">
    <property type="nucleotide sequence ID" value="NZ_JARRAF010000008.1"/>
</dbReference>
<dbReference type="Proteomes" id="UP001172778">
    <property type="component" value="Unassembled WGS sequence"/>
</dbReference>
<evidence type="ECO:0000313" key="1">
    <source>
        <dbReference type="EMBL" id="MDK2124169.1"/>
    </source>
</evidence>
<gene>
    <name evidence="1" type="ORF">PZA18_08925</name>
</gene>